<dbReference type="EMBL" id="CP048288">
    <property type="protein sequence ID" value="QHW35739.1"/>
    <property type="molecule type" value="Genomic_DNA"/>
</dbReference>
<dbReference type="RefSeq" id="WP_162645873.1">
    <property type="nucleotide sequence ID" value="NZ_CP048288.1"/>
</dbReference>
<proteinExistence type="predicted"/>
<geneLocation type="plasmid" evidence="1 2">
    <name>unnamed2</name>
</geneLocation>
<organism evidence="1 2">
    <name type="scientific">Paenibacillus rhizovicinus</name>
    <dbReference type="NCBI Taxonomy" id="2704463"/>
    <lineage>
        <taxon>Bacteria</taxon>
        <taxon>Bacillati</taxon>
        <taxon>Bacillota</taxon>
        <taxon>Bacilli</taxon>
        <taxon>Bacillales</taxon>
        <taxon>Paenibacillaceae</taxon>
        <taxon>Paenibacillus</taxon>
    </lineage>
</organism>
<keyword evidence="1" id="KW-0614">Plasmid</keyword>
<name>A0A6C0PBC5_9BACL</name>
<accession>A0A6C0PBC5</accession>
<protein>
    <submittedName>
        <fullName evidence="1">Uncharacterized protein</fullName>
    </submittedName>
</protein>
<reference evidence="1 2" key="1">
    <citation type="submission" date="2020-02" db="EMBL/GenBank/DDBJ databases">
        <title>Paenibacillus sp. nov., isolated from rhizosphere soil of tomato.</title>
        <authorList>
            <person name="Weon H.-Y."/>
            <person name="Lee S.A."/>
        </authorList>
    </citation>
    <scope>NUCLEOTIDE SEQUENCE [LARGE SCALE GENOMIC DNA]</scope>
    <source>
        <strain evidence="1 2">14171R-81</strain>
        <plasmid evidence="1 2">unnamed2</plasmid>
    </source>
</reference>
<evidence type="ECO:0000313" key="2">
    <source>
        <dbReference type="Proteomes" id="UP000479114"/>
    </source>
</evidence>
<gene>
    <name evidence="1" type="ORF">GZH47_33135</name>
</gene>
<dbReference type="Proteomes" id="UP000479114">
    <property type="component" value="Plasmid unnamed2"/>
</dbReference>
<sequence>MNISIKEQPEVIFLHDYYFRFYGRTPEDTNEKGLLTTVSALDEEQAMEFAEAVADKMATMLGIERVLFERYHARNLMD</sequence>
<dbReference type="KEGG" id="prz:GZH47_33135"/>
<evidence type="ECO:0000313" key="1">
    <source>
        <dbReference type="EMBL" id="QHW35739.1"/>
    </source>
</evidence>
<keyword evidence="2" id="KW-1185">Reference proteome</keyword>
<dbReference type="AlphaFoldDB" id="A0A6C0PBC5"/>